<organism evidence="1 2">
    <name type="scientific">Rotaria sordida</name>
    <dbReference type="NCBI Taxonomy" id="392033"/>
    <lineage>
        <taxon>Eukaryota</taxon>
        <taxon>Metazoa</taxon>
        <taxon>Spiralia</taxon>
        <taxon>Gnathifera</taxon>
        <taxon>Rotifera</taxon>
        <taxon>Eurotatoria</taxon>
        <taxon>Bdelloidea</taxon>
        <taxon>Philodinida</taxon>
        <taxon>Philodinidae</taxon>
        <taxon>Rotaria</taxon>
    </lineage>
</organism>
<reference evidence="1" key="1">
    <citation type="submission" date="2021-02" db="EMBL/GenBank/DDBJ databases">
        <authorList>
            <person name="Nowell W R."/>
        </authorList>
    </citation>
    <scope>NUCLEOTIDE SEQUENCE</scope>
</reference>
<dbReference type="Proteomes" id="UP000663874">
    <property type="component" value="Unassembled WGS sequence"/>
</dbReference>
<feature type="non-terminal residue" evidence="1">
    <location>
        <position position="38"/>
    </location>
</feature>
<protein>
    <submittedName>
        <fullName evidence="1">Uncharacterized protein</fullName>
    </submittedName>
</protein>
<proteinExistence type="predicted"/>
<comment type="caution">
    <text evidence="1">The sequence shown here is derived from an EMBL/GenBank/DDBJ whole genome shotgun (WGS) entry which is preliminary data.</text>
</comment>
<evidence type="ECO:0000313" key="1">
    <source>
        <dbReference type="EMBL" id="CAF4322015.1"/>
    </source>
</evidence>
<dbReference type="AlphaFoldDB" id="A0A820J6F2"/>
<dbReference type="EMBL" id="CAJOBE010039684">
    <property type="protein sequence ID" value="CAF4322015.1"/>
    <property type="molecule type" value="Genomic_DNA"/>
</dbReference>
<sequence length="38" mass="4294">MLNEWIKNNAAEFDIPNGKLIENEDFRLSIGGNKSDIS</sequence>
<gene>
    <name evidence="1" type="ORF">FNK824_LOCUS41378</name>
</gene>
<evidence type="ECO:0000313" key="2">
    <source>
        <dbReference type="Proteomes" id="UP000663874"/>
    </source>
</evidence>
<accession>A0A820J6F2</accession>
<name>A0A820J6F2_9BILA</name>